<dbReference type="PANTHER" id="PTHR43155">
    <property type="entry name" value="CYCLIC DI-GMP PHOSPHODIESTERASE PA4108-RELATED"/>
    <property type="match status" value="1"/>
</dbReference>
<dbReference type="InterPro" id="IPR003607">
    <property type="entry name" value="HD/PDEase_dom"/>
</dbReference>
<dbReference type="SMART" id="SM00091">
    <property type="entry name" value="PAS"/>
    <property type="match status" value="2"/>
</dbReference>
<dbReference type="InterPro" id="IPR013656">
    <property type="entry name" value="PAS_4"/>
</dbReference>
<dbReference type="PROSITE" id="PS51832">
    <property type="entry name" value="HD_GYP"/>
    <property type="match status" value="1"/>
</dbReference>
<dbReference type="InterPro" id="IPR021796">
    <property type="entry name" value="Tll0287-like_dom"/>
</dbReference>
<dbReference type="PROSITE" id="PS50113">
    <property type="entry name" value="PAC"/>
    <property type="match status" value="2"/>
</dbReference>
<feature type="domain" description="PAC" evidence="3">
    <location>
        <begin position="589"/>
        <end position="641"/>
    </location>
</feature>
<dbReference type="NCBIfam" id="TIGR00277">
    <property type="entry name" value="HDIG"/>
    <property type="match status" value="1"/>
</dbReference>
<evidence type="ECO:0000259" key="2">
    <source>
        <dbReference type="PROSITE" id="PS50112"/>
    </source>
</evidence>
<evidence type="ECO:0000259" key="4">
    <source>
        <dbReference type="PROSITE" id="PS51832"/>
    </source>
</evidence>
<accession>A0ABY3C6Q4</accession>
<dbReference type="CDD" id="cd00130">
    <property type="entry name" value="PAS"/>
    <property type="match status" value="3"/>
</dbReference>
<dbReference type="SUPFAM" id="SSF55785">
    <property type="entry name" value="PYP-like sensor domain (PAS domain)"/>
    <property type="match status" value="3"/>
</dbReference>
<feature type="domain" description="PAC" evidence="3">
    <location>
        <begin position="460"/>
        <end position="513"/>
    </location>
</feature>
<feature type="domain" description="HD-GYP" evidence="4">
    <location>
        <begin position="646"/>
        <end position="838"/>
    </location>
</feature>
<dbReference type="InterPro" id="IPR037522">
    <property type="entry name" value="HD_GYP_dom"/>
</dbReference>
<dbReference type="Pfam" id="PF08448">
    <property type="entry name" value="PAS_4"/>
    <property type="match status" value="1"/>
</dbReference>
<dbReference type="PROSITE" id="PS50112">
    <property type="entry name" value="PAS"/>
    <property type="match status" value="1"/>
</dbReference>
<keyword evidence="1" id="KW-0812">Transmembrane</keyword>
<dbReference type="SMART" id="SM00086">
    <property type="entry name" value="PAC"/>
    <property type="match status" value="3"/>
</dbReference>
<dbReference type="InterPro" id="IPR001610">
    <property type="entry name" value="PAC"/>
</dbReference>
<evidence type="ECO:0000256" key="1">
    <source>
        <dbReference type="SAM" id="Phobius"/>
    </source>
</evidence>
<dbReference type="InterPro" id="IPR000014">
    <property type="entry name" value="PAS"/>
</dbReference>
<dbReference type="RefSeq" id="WP_127027466.1">
    <property type="nucleotide sequence ID" value="NZ_RYFG02000116.1"/>
</dbReference>
<dbReference type="InterPro" id="IPR013655">
    <property type="entry name" value="PAS_fold_3"/>
</dbReference>
<dbReference type="EMBL" id="RYFG02000116">
    <property type="protein sequence ID" value="TRW90778.1"/>
    <property type="molecule type" value="Genomic_DNA"/>
</dbReference>
<dbReference type="Gene3D" id="1.10.3210.10">
    <property type="entry name" value="Hypothetical protein af1432"/>
    <property type="match status" value="1"/>
</dbReference>
<dbReference type="NCBIfam" id="TIGR00229">
    <property type="entry name" value="sensory_box"/>
    <property type="match status" value="3"/>
</dbReference>
<name>A0ABY3C6Q4_9GAMM</name>
<dbReference type="Pfam" id="PF11845">
    <property type="entry name" value="Tll0287-like"/>
    <property type="match status" value="1"/>
</dbReference>
<dbReference type="Gene3D" id="3.30.450.290">
    <property type="match status" value="1"/>
</dbReference>
<dbReference type="Gene3D" id="3.30.450.20">
    <property type="entry name" value="PAS domain"/>
    <property type="match status" value="3"/>
</dbReference>
<dbReference type="InterPro" id="IPR000700">
    <property type="entry name" value="PAS-assoc_C"/>
</dbReference>
<keyword evidence="6" id="KW-1185">Reference proteome</keyword>
<dbReference type="Proteomes" id="UP000733744">
    <property type="component" value="Unassembled WGS sequence"/>
</dbReference>
<gene>
    <name evidence="5" type="ORF">EKO24_018450</name>
</gene>
<dbReference type="Gene3D" id="2.10.70.100">
    <property type="match status" value="1"/>
</dbReference>
<dbReference type="Pfam" id="PF13487">
    <property type="entry name" value="HD_5"/>
    <property type="match status" value="1"/>
</dbReference>
<evidence type="ECO:0000313" key="6">
    <source>
        <dbReference type="Proteomes" id="UP000733744"/>
    </source>
</evidence>
<dbReference type="InterPro" id="IPR035965">
    <property type="entry name" value="PAS-like_dom_sf"/>
</dbReference>
<evidence type="ECO:0000313" key="5">
    <source>
        <dbReference type="EMBL" id="TRW90778.1"/>
    </source>
</evidence>
<dbReference type="InterPro" id="IPR006675">
    <property type="entry name" value="HDIG_dom"/>
</dbReference>
<sequence>MNMAKIKRTRTQQLWRNIKLFILIWTAVVGSSLIWNLYYQQERFKTTLHTEAAAFHSMEMAYRNWVIHSGGVYVPVTDNVNPSPWLSGLPERDIVTPSGKQLTLLNSSYVVRLVHQAMADANMPVRGNIASLNPINPVNAADDWERQALQAFVQGDKEHASIDVMPDGKSYYRYMKPMITEEACLKCHAQYGDKLGGVRGGVSIAVPIDASLKREDRERNALIAGHGLIWGLGVFGLFIGGRRQQRVIKEAEQSEAEVTLLTNSIAHAIYGVNPQGCCTFINTAGVKALGYDNPSELLGKNMHRLVHHTRADGSPHPYEICPSFFTIRDGKSFYRDNEIYWRKDGSSFHVMYWSYPVIQEGCVQGAVITFLDITEQLRIKGELKHSQELLNSIVENIPAMVFLKRAEDLSFEFFNKAGEHLLGYSQNQILGKNVFDIFPKELANAMDRQDREALVSHLPLEIPDQAVKTVDGTEKWLHSFKIGLYDKAGDPTHLLGLAVDITAKKRMQDKLRESEAKLAEAQRMAHLGHWELDHRTDELTWSNEVYRIFEVNSHSFTPSYQKFLGIVHQDDRQTIEIAFAESLQHKKPFQTEFRLQMKDGRIKHILEKCETTYDENGKPLRSLGTMQDITTSKLVEQLLRDERQVLEHALEGTLHTVSLAAELRDPYTAGHQRRVADLAVAIAKEMGLPKEKIHGIQLAAQIHDLGKINVPAEILAKPGKLSEIEFMLIKTHPETGFEILKDVDFPWPIADILAQHHEKMDGSGYPHGLKGDQILLEARILTVADIVEAISSHRPYRPTLGIEAAIEEIKRGRGTAYDPQVVDACLKLFREGRFSYRN</sequence>
<organism evidence="5 6">
    <name type="scientific">Candidatus Methylobacter oryzae</name>
    <dbReference type="NCBI Taxonomy" id="2497749"/>
    <lineage>
        <taxon>Bacteria</taxon>
        <taxon>Pseudomonadati</taxon>
        <taxon>Pseudomonadota</taxon>
        <taxon>Gammaproteobacteria</taxon>
        <taxon>Methylococcales</taxon>
        <taxon>Methylococcaceae</taxon>
        <taxon>Methylobacter</taxon>
    </lineage>
</organism>
<dbReference type="SUPFAM" id="SSF109604">
    <property type="entry name" value="HD-domain/PDEase-like"/>
    <property type="match status" value="1"/>
</dbReference>
<dbReference type="Pfam" id="PF13426">
    <property type="entry name" value="PAS_9"/>
    <property type="match status" value="1"/>
</dbReference>
<feature type="transmembrane region" description="Helical" evidence="1">
    <location>
        <begin position="20"/>
        <end position="39"/>
    </location>
</feature>
<protein>
    <submittedName>
        <fullName evidence="5">PAS domain S-box protein</fullName>
    </submittedName>
</protein>
<dbReference type="SMART" id="SM00471">
    <property type="entry name" value="HDc"/>
    <property type="match status" value="1"/>
</dbReference>
<dbReference type="PANTHER" id="PTHR43155:SF2">
    <property type="entry name" value="CYCLIC DI-GMP PHOSPHODIESTERASE PA4108"/>
    <property type="match status" value="1"/>
</dbReference>
<dbReference type="CDD" id="cd00077">
    <property type="entry name" value="HDc"/>
    <property type="match status" value="1"/>
</dbReference>
<evidence type="ECO:0000259" key="3">
    <source>
        <dbReference type="PROSITE" id="PS50113"/>
    </source>
</evidence>
<keyword evidence="1" id="KW-1133">Transmembrane helix</keyword>
<keyword evidence="1" id="KW-0472">Membrane</keyword>
<dbReference type="Pfam" id="PF08447">
    <property type="entry name" value="PAS_3"/>
    <property type="match status" value="1"/>
</dbReference>
<comment type="caution">
    <text evidence="5">The sequence shown here is derived from an EMBL/GenBank/DDBJ whole genome shotgun (WGS) entry which is preliminary data.</text>
</comment>
<reference evidence="5 6" key="1">
    <citation type="journal article" date="2019" name="Antonie Van Leeuwenhoek">
        <title>Description of 'Ca. Methylobacter oryzae' KRF1, a novel species from the environmentally important Methylobacter clade 2.</title>
        <authorList>
            <person name="Khatri K."/>
            <person name="Mohite J.A."/>
            <person name="Pandit P.S."/>
            <person name="Bahulikar R."/>
            <person name="Rahalkar M.C."/>
        </authorList>
    </citation>
    <scope>NUCLEOTIDE SEQUENCE [LARGE SCALE GENOMIC DNA]</scope>
    <source>
        <strain evidence="5 6">KRF1</strain>
    </source>
</reference>
<proteinExistence type="predicted"/>
<feature type="domain" description="PAS" evidence="2">
    <location>
        <begin position="386"/>
        <end position="457"/>
    </location>
</feature>